<proteinExistence type="predicted"/>
<accession>A0ABR0H2G8</accession>
<name>A0ABR0H2G8_9PEZI</name>
<dbReference type="Proteomes" id="UP001326199">
    <property type="component" value="Unassembled WGS sequence"/>
</dbReference>
<gene>
    <name evidence="1" type="ORF">QC763_0109810</name>
</gene>
<sequence length="177" mass="19788">MEISSISYHHSRTVLISTSLAVSNYQINAYSELPPYPSSQTVTIKHKVSFPPAGGQVWLARAQTKYYLSCLDDHLPGVLTALYSFLAISYHFLPITSNTAAHKRARTGRAYSPAGVSSPLEVDERKNQHPFFAIFKSPALPQLNQSTAPKLDEVFRPVWDRLIPPIDIYLSILECRA</sequence>
<dbReference type="RefSeq" id="XP_062762060.1">
    <property type="nucleotide sequence ID" value="XM_062906478.1"/>
</dbReference>
<dbReference type="EMBL" id="JAFFHB010000009">
    <property type="protein sequence ID" value="KAK4662094.1"/>
    <property type="molecule type" value="Genomic_DNA"/>
</dbReference>
<evidence type="ECO:0000313" key="1">
    <source>
        <dbReference type="EMBL" id="KAK4662094.1"/>
    </source>
</evidence>
<evidence type="ECO:0000313" key="2">
    <source>
        <dbReference type="Proteomes" id="UP001326199"/>
    </source>
</evidence>
<reference evidence="1 2" key="1">
    <citation type="journal article" date="2023" name="bioRxiv">
        <title>High-quality genome assemblies of four members of thePodospora anserinaspecies complex.</title>
        <authorList>
            <person name="Ament-Velasquez S.L."/>
            <person name="Vogan A.A."/>
            <person name="Wallerman O."/>
            <person name="Hartmann F."/>
            <person name="Gautier V."/>
            <person name="Silar P."/>
            <person name="Giraud T."/>
            <person name="Johannesson H."/>
        </authorList>
    </citation>
    <scope>NUCLEOTIDE SEQUENCE [LARGE SCALE GENOMIC DNA]</scope>
    <source>
        <strain evidence="1 2">CBS 411.78</strain>
    </source>
</reference>
<protein>
    <submittedName>
        <fullName evidence="1">Uncharacterized protein</fullName>
    </submittedName>
</protein>
<keyword evidence="2" id="KW-1185">Reference proteome</keyword>
<comment type="caution">
    <text evidence="1">The sequence shown here is derived from an EMBL/GenBank/DDBJ whole genome shotgun (WGS) entry which is preliminary data.</text>
</comment>
<organism evidence="1 2">
    <name type="scientific">Podospora pseudopauciseta</name>
    <dbReference type="NCBI Taxonomy" id="2093780"/>
    <lineage>
        <taxon>Eukaryota</taxon>
        <taxon>Fungi</taxon>
        <taxon>Dikarya</taxon>
        <taxon>Ascomycota</taxon>
        <taxon>Pezizomycotina</taxon>
        <taxon>Sordariomycetes</taxon>
        <taxon>Sordariomycetidae</taxon>
        <taxon>Sordariales</taxon>
        <taxon>Podosporaceae</taxon>
        <taxon>Podospora</taxon>
    </lineage>
</organism>
<dbReference type="GeneID" id="87926745"/>